<reference evidence="3" key="3">
    <citation type="submission" date="2015-06" db="UniProtKB">
        <authorList>
            <consortium name="EnsemblProtists"/>
        </authorList>
    </citation>
    <scope>IDENTIFICATION</scope>
</reference>
<feature type="non-terminal residue" evidence="2">
    <location>
        <position position="1"/>
    </location>
</feature>
<dbReference type="Gene3D" id="2.120.10.30">
    <property type="entry name" value="TolB, C-terminal domain"/>
    <property type="match status" value="2"/>
</dbReference>
<evidence type="ECO:0000313" key="3">
    <source>
        <dbReference type="EnsemblProtists" id="EKX31287"/>
    </source>
</evidence>
<dbReference type="EMBL" id="JH993311">
    <property type="protein sequence ID" value="EKX31287.1"/>
    <property type="molecule type" value="Genomic_DNA"/>
</dbReference>
<dbReference type="HOGENOM" id="CLU_008645_1_2_1"/>
<evidence type="ECO:0000313" key="2">
    <source>
        <dbReference type="EMBL" id="EKX31287.1"/>
    </source>
</evidence>
<dbReference type="InterPro" id="IPR011042">
    <property type="entry name" value="6-blade_b-propeller_TolB-like"/>
</dbReference>
<name>L1I5F0_GUITC</name>
<gene>
    <name evidence="2" type="ORF">GUITHDRAFT_56933</name>
</gene>
<dbReference type="PANTHER" id="PTHR46388">
    <property type="entry name" value="NHL REPEAT-CONTAINING PROTEIN 2"/>
    <property type="match status" value="1"/>
</dbReference>
<reference evidence="4" key="2">
    <citation type="submission" date="2012-11" db="EMBL/GenBank/DDBJ databases">
        <authorList>
            <person name="Kuo A."/>
            <person name="Curtis B.A."/>
            <person name="Tanifuji G."/>
            <person name="Burki F."/>
            <person name="Gruber A."/>
            <person name="Irimia M."/>
            <person name="Maruyama S."/>
            <person name="Arias M.C."/>
            <person name="Ball S.G."/>
            <person name="Gile G.H."/>
            <person name="Hirakawa Y."/>
            <person name="Hopkins J.F."/>
            <person name="Rensing S.A."/>
            <person name="Schmutz J."/>
            <person name="Symeonidi A."/>
            <person name="Elias M."/>
            <person name="Eveleigh R.J."/>
            <person name="Herman E.K."/>
            <person name="Klute M.J."/>
            <person name="Nakayama T."/>
            <person name="Obornik M."/>
            <person name="Reyes-Prieto A."/>
            <person name="Armbrust E.V."/>
            <person name="Aves S.J."/>
            <person name="Beiko R.G."/>
            <person name="Coutinho P."/>
            <person name="Dacks J.B."/>
            <person name="Durnford D.G."/>
            <person name="Fast N.M."/>
            <person name="Green B.R."/>
            <person name="Grisdale C."/>
            <person name="Hempe F."/>
            <person name="Henrissat B."/>
            <person name="Hoppner M.P."/>
            <person name="Ishida K.-I."/>
            <person name="Kim E."/>
            <person name="Koreny L."/>
            <person name="Kroth P.G."/>
            <person name="Liu Y."/>
            <person name="Malik S.-B."/>
            <person name="Maier U.G."/>
            <person name="McRose D."/>
            <person name="Mock T."/>
            <person name="Neilson J.A."/>
            <person name="Onodera N.T."/>
            <person name="Poole A.M."/>
            <person name="Pritham E.J."/>
            <person name="Richards T.A."/>
            <person name="Rocap G."/>
            <person name="Roy S.W."/>
            <person name="Sarai C."/>
            <person name="Schaack S."/>
            <person name="Shirato S."/>
            <person name="Slamovits C.H."/>
            <person name="Spencer D.F."/>
            <person name="Suzuki S."/>
            <person name="Worden A.Z."/>
            <person name="Zauner S."/>
            <person name="Barry K."/>
            <person name="Bell C."/>
            <person name="Bharti A.K."/>
            <person name="Crow J.A."/>
            <person name="Grimwood J."/>
            <person name="Kramer R."/>
            <person name="Lindquist E."/>
            <person name="Lucas S."/>
            <person name="Salamov A."/>
            <person name="McFadden G.I."/>
            <person name="Lane C.E."/>
            <person name="Keeling P.J."/>
            <person name="Gray M.W."/>
            <person name="Grigoriev I.V."/>
            <person name="Archibald J.M."/>
        </authorList>
    </citation>
    <scope>NUCLEOTIDE SEQUENCE</scope>
    <source>
        <strain evidence="4">CCMP2712</strain>
    </source>
</reference>
<dbReference type="PANTHER" id="PTHR46388:SF2">
    <property type="entry name" value="NHL REPEAT-CONTAINING PROTEIN 2"/>
    <property type="match status" value="1"/>
</dbReference>
<dbReference type="STRING" id="905079.L1I5F0"/>
<evidence type="ECO:0008006" key="5">
    <source>
        <dbReference type="Google" id="ProtNLM"/>
    </source>
</evidence>
<keyword evidence="4" id="KW-1185">Reference proteome</keyword>
<feature type="non-terminal residue" evidence="2">
    <location>
        <position position="176"/>
    </location>
</feature>
<accession>L1I5F0</accession>
<dbReference type="OrthoDB" id="273823at2759"/>
<dbReference type="Pfam" id="PF01436">
    <property type="entry name" value="NHL"/>
    <property type="match status" value="1"/>
</dbReference>
<evidence type="ECO:0000256" key="1">
    <source>
        <dbReference type="ARBA" id="ARBA00022737"/>
    </source>
</evidence>
<dbReference type="InterPro" id="IPR001258">
    <property type="entry name" value="NHL_repeat"/>
</dbReference>
<dbReference type="EnsemblProtists" id="EKX31287">
    <property type="protein sequence ID" value="EKX31287"/>
    <property type="gene ID" value="GUITHDRAFT_56933"/>
</dbReference>
<dbReference type="RefSeq" id="XP_005818267.1">
    <property type="nucleotide sequence ID" value="XM_005818210.1"/>
</dbReference>
<protein>
    <recommendedName>
        <fullName evidence="5">SMP-30/Gluconolactonase/LRE-like region domain-containing protein</fullName>
    </recommendedName>
</protein>
<organism evidence="2">
    <name type="scientific">Guillardia theta (strain CCMP2712)</name>
    <name type="common">Cryptophyte</name>
    <dbReference type="NCBI Taxonomy" id="905079"/>
    <lineage>
        <taxon>Eukaryota</taxon>
        <taxon>Cryptophyceae</taxon>
        <taxon>Pyrenomonadales</taxon>
        <taxon>Geminigeraceae</taxon>
        <taxon>Guillardia</taxon>
    </lineage>
</organism>
<dbReference type="Proteomes" id="UP000011087">
    <property type="component" value="Unassembled WGS sequence"/>
</dbReference>
<dbReference type="SUPFAM" id="SSF63825">
    <property type="entry name" value="YWTD domain"/>
    <property type="match status" value="1"/>
</dbReference>
<dbReference type="GeneID" id="17288006"/>
<proteinExistence type="predicted"/>
<dbReference type="PaxDb" id="55529-EKX31287"/>
<keyword evidence="1" id="KW-0677">Repeat</keyword>
<reference evidence="2 4" key="1">
    <citation type="journal article" date="2012" name="Nature">
        <title>Algal genomes reveal evolutionary mosaicism and the fate of nucleomorphs.</title>
        <authorList>
            <consortium name="DOE Joint Genome Institute"/>
            <person name="Curtis B.A."/>
            <person name="Tanifuji G."/>
            <person name="Burki F."/>
            <person name="Gruber A."/>
            <person name="Irimia M."/>
            <person name="Maruyama S."/>
            <person name="Arias M.C."/>
            <person name="Ball S.G."/>
            <person name="Gile G.H."/>
            <person name="Hirakawa Y."/>
            <person name="Hopkins J.F."/>
            <person name="Kuo A."/>
            <person name="Rensing S.A."/>
            <person name="Schmutz J."/>
            <person name="Symeonidi A."/>
            <person name="Elias M."/>
            <person name="Eveleigh R.J."/>
            <person name="Herman E.K."/>
            <person name="Klute M.J."/>
            <person name="Nakayama T."/>
            <person name="Obornik M."/>
            <person name="Reyes-Prieto A."/>
            <person name="Armbrust E.V."/>
            <person name="Aves S.J."/>
            <person name="Beiko R.G."/>
            <person name="Coutinho P."/>
            <person name="Dacks J.B."/>
            <person name="Durnford D.G."/>
            <person name="Fast N.M."/>
            <person name="Green B.R."/>
            <person name="Grisdale C.J."/>
            <person name="Hempel F."/>
            <person name="Henrissat B."/>
            <person name="Hoppner M.P."/>
            <person name="Ishida K."/>
            <person name="Kim E."/>
            <person name="Koreny L."/>
            <person name="Kroth P.G."/>
            <person name="Liu Y."/>
            <person name="Malik S.B."/>
            <person name="Maier U.G."/>
            <person name="McRose D."/>
            <person name="Mock T."/>
            <person name="Neilson J.A."/>
            <person name="Onodera N.T."/>
            <person name="Poole A.M."/>
            <person name="Pritham E.J."/>
            <person name="Richards T.A."/>
            <person name="Rocap G."/>
            <person name="Roy S.W."/>
            <person name="Sarai C."/>
            <person name="Schaack S."/>
            <person name="Shirato S."/>
            <person name="Slamovits C.H."/>
            <person name="Spencer D.F."/>
            <person name="Suzuki S."/>
            <person name="Worden A.Z."/>
            <person name="Zauner S."/>
            <person name="Barry K."/>
            <person name="Bell C."/>
            <person name="Bharti A.K."/>
            <person name="Crow J.A."/>
            <person name="Grimwood J."/>
            <person name="Kramer R."/>
            <person name="Lindquist E."/>
            <person name="Lucas S."/>
            <person name="Salamov A."/>
            <person name="McFadden G.I."/>
            <person name="Lane C.E."/>
            <person name="Keeling P.J."/>
            <person name="Gray M.W."/>
            <person name="Grigoriev I.V."/>
            <person name="Archibald J.M."/>
        </authorList>
    </citation>
    <scope>NUCLEOTIDE SEQUENCE</scope>
    <source>
        <strain evidence="2 4">CCMP2712</strain>
    </source>
</reference>
<evidence type="ECO:0000313" key="4">
    <source>
        <dbReference type="Proteomes" id="UP000011087"/>
    </source>
</evidence>
<dbReference type="AlphaFoldDB" id="L1I5F0"/>
<dbReference type="KEGG" id="gtt:GUITHDRAFT_56933"/>
<sequence>LYVADTQNHAVRVIVYNPAISDIFASPNSCVVHTLNSVNLNFPQNVAVSPSNDFLYVADYSTFRIKKVSLLDGKVTALPGVDVWNLVAPPVMPPVSLVYGFDIAVSKDGLWLYVADGFNSQVRKVSIQDGTTYRLAGSGQVGSQDGGASTATFYYPAKLAMSDATPWLYVLDANSS</sequence>